<reference evidence="1" key="2">
    <citation type="submission" date="2020-11" db="EMBL/GenBank/DDBJ databases">
        <authorList>
            <person name="McCartney M.A."/>
            <person name="Auch B."/>
            <person name="Kono T."/>
            <person name="Mallez S."/>
            <person name="Becker A."/>
            <person name="Gohl D.M."/>
            <person name="Silverstein K.A.T."/>
            <person name="Koren S."/>
            <person name="Bechman K.B."/>
            <person name="Herman A."/>
            <person name="Abrahante J.E."/>
            <person name="Garbe J."/>
        </authorList>
    </citation>
    <scope>NUCLEOTIDE SEQUENCE</scope>
    <source>
        <strain evidence="1">Duluth1</strain>
        <tissue evidence="1">Whole animal</tissue>
    </source>
</reference>
<evidence type="ECO:0000313" key="1">
    <source>
        <dbReference type="EMBL" id="KAH3831963.1"/>
    </source>
</evidence>
<proteinExistence type="predicted"/>
<protein>
    <submittedName>
        <fullName evidence="1">Uncharacterized protein</fullName>
    </submittedName>
</protein>
<evidence type="ECO:0000313" key="2">
    <source>
        <dbReference type="Proteomes" id="UP000828390"/>
    </source>
</evidence>
<sequence>MPDRPLKQVYSRVAADMLNKYFASQCSLDEANHDLPQMHHTHTNSLQSIHITPEEVIDSNKCLK</sequence>
<comment type="caution">
    <text evidence="1">The sequence shown here is derived from an EMBL/GenBank/DDBJ whole genome shotgun (WGS) entry which is preliminary data.</text>
</comment>
<accession>A0A9D4K382</accession>
<feature type="non-terminal residue" evidence="1">
    <location>
        <position position="1"/>
    </location>
</feature>
<dbReference type="Proteomes" id="UP000828390">
    <property type="component" value="Unassembled WGS sequence"/>
</dbReference>
<reference evidence="1" key="1">
    <citation type="journal article" date="2019" name="bioRxiv">
        <title>The Genome of the Zebra Mussel, Dreissena polymorpha: A Resource for Invasive Species Research.</title>
        <authorList>
            <person name="McCartney M.A."/>
            <person name="Auch B."/>
            <person name="Kono T."/>
            <person name="Mallez S."/>
            <person name="Zhang Y."/>
            <person name="Obille A."/>
            <person name="Becker A."/>
            <person name="Abrahante J.E."/>
            <person name="Garbe J."/>
            <person name="Badalamenti J.P."/>
            <person name="Herman A."/>
            <person name="Mangelson H."/>
            <person name="Liachko I."/>
            <person name="Sullivan S."/>
            <person name="Sone E.D."/>
            <person name="Koren S."/>
            <person name="Silverstein K.A.T."/>
            <person name="Beckman K.B."/>
            <person name="Gohl D.M."/>
        </authorList>
    </citation>
    <scope>NUCLEOTIDE SEQUENCE</scope>
    <source>
        <strain evidence="1">Duluth1</strain>
        <tissue evidence="1">Whole animal</tissue>
    </source>
</reference>
<gene>
    <name evidence="1" type="ORF">DPMN_105236</name>
</gene>
<dbReference type="AlphaFoldDB" id="A0A9D4K382"/>
<organism evidence="1 2">
    <name type="scientific">Dreissena polymorpha</name>
    <name type="common">Zebra mussel</name>
    <name type="synonym">Mytilus polymorpha</name>
    <dbReference type="NCBI Taxonomy" id="45954"/>
    <lineage>
        <taxon>Eukaryota</taxon>
        <taxon>Metazoa</taxon>
        <taxon>Spiralia</taxon>
        <taxon>Lophotrochozoa</taxon>
        <taxon>Mollusca</taxon>
        <taxon>Bivalvia</taxon>
        <taxon>Autobranchia</taxon>
        <taxon>Heteroconchia</taxon>
        <taxon>Euheterodonta</taxon>
        <taxon>Imparidentia</taxon>
        <taxon>Neoheterodontei</taxon>
        <taxon>Myida</taxon>
        <taxon>Dreissenoidea</taxon>
        <taxon>Dreissenidae</taxon>
        <taxon>Dreissena</taxon>
    </lineage>
</organism>
<keyword evidence="2" id="KW-1185">Reference proteome</keyword>
<name>A0A9D4K382_DREPO</name>
<dbReference type="EMBL" id="JAIWYP010000004">
    <property type="protein sequence ID" value="KAH3831963.1"/>
    <property type="molecule type" value="Genomic_DNA"/>
</dbReference>